<dbReference type="PANTHER" id="PTHR30042:SF2">
    <property type="entry name" value="POTASSIUM-TRANSPORTING ATPASE KDPC SUBUNIT"/>
    <property type="match status" value="1"/>
</dbReference>
<comment type="similarity">
    <text evidence="11">Belongs to the KdpC family.</text>
</comment>
<evidence type="ECO:0000256" key="5">
    <source>
        <dbReference type="ARBA" id="ARBA00022741"/>
    </source>
</evidence>
<evidence type="ECO:0000256" key="7">
    <source>
        <dbReference type="ARBA" id="ARBA00022958"/>
    </source>
</evidence>
<gene>
    <name evidence="11" type="primary">kdpC</name>
    <name evidence="12" type="ORF">RAK27_01995</name>
</gene>
<dbReference type="GO" id="GO:0005524">
    <property type="term" value="F:ATP binding"/>
    <property type="evidence" value="ECO:0007669"/>
    <property type="project" value="UniProtKB-UniRule"/>
</dbReference>
<keyword evidence="7 11" id="KW-0630">Potassium</keyword>
<evidence type="ECO:0000256" key="8">
    <source>
        <dbReference type="ARBA" id="ARBA00022989"/>
    </source>
</evidence>
<dbReference type="InterPro" id="IPR003820">
    <property type="entry name" value="KdpC"/>
</dbReference>
<dbReference type="Proteomes" id="UP001290462">
    <property type="component" value="Unassembled WGS sequence"/>
</dbReference>
<organism evidence="12 13">
    <name type="scientific">Carnobacterium maltaromaticum</name>
    <name type="common">Carnobacterium piscicola</name>
    <dbReference type="NCBI Taxonomy" id="2751"/>
    <lineage>
        <taxon>Bacteria</taxon>
        <taxon>Bacillati</taxon>
        <taxon>Bacillota</taxon>
        <taxon>Bacilli</taxon>
        <taxon>Lactobacillales</taxon>
        <taxon>Carnobacteriaceae</taxon>
        <taxon>Carnobacterium</taxon>
    </lineage>
</organism>
<keyword evidence="4 11" id="KW-0812">Transmembrane</keyword>
<dbReference type="HAMAP" id="MF_00276">
    <property type="entry name" value="KdpC"/>
    <property type="match status" value="1"/>
</dbReference>
<evidence type="ECO:0000256" key="10">
    <source>
        <dbReference type="ARBA" id="ARBA00023136"/>
    </source>
</evidence>
<sequence length="192" mass="20584">MKTFKAALMPGFKMLMVMTVICGFAYTLLVTGIAQLFFPEEANGSIVTVALAEGGEKQIGSKLIGQGFTEPKYLLGRPNTGASASQLSPVSSEQKELVLERIANLEKIDPMNKAEIPMELVTASGSGVDPEISLATALYQVARIANERGISEKEVEKIIQNNTIGTIFGKIGEPRVNVLGVNMQLDGLKIVK</sequence>
<evidence type="ECO:0000313" key="12">
    <source>
        <dbReference type="EMBL" id="MDZ5757428.1"/>
    </source>
</evidence>
<comment type="caution">
    <text evidence="12">The sequence shown here is derived from an EMBL/GenBank/DDBJ whole genome shotgun (WGS) entry which is preliminary data.</text>
</comment>
<evidence type="ECO:0000313" key="13">
    <source>
        <dbReference type="Proteomes" id="UP001290462"/>
    </source>
</evidence>
<dbReference type="Pfam" id="PF02669">
    <property type="entry name" value="KdpC"/>
    <property type="match status" value="1"/>
</dbReference>
<keyword evidence="1 11" id="KW-0813">Transport</keyword>
<comment type="function">
    <text evidence="11">Part of the high-affinity ATP-driven potassium transport (or Kdp) system, which catalyzes the hydrolysis of ATP coupled with the electrogenic transport of potassium into the cytoplasm. This subunit acts as a catalytic chaperone that increases the ATP-binding affinity of the ATP-hydrolyzing subunit KdpB by the formation of a transient KdpB/KdpC/ATP ternary complex.</text>
</comment>
<dbReference type="PIRSF" id="PIRSF001296">
    <property type="entry name" value="K_ATPase_KdpC"/>
    <property type="match status" value="1"/>
</dbReference>
<evidence type="ECO:0000256" key="2">
    <source>
        <dbReference type="ARBA" id="ARBA00022475"/>
    </source>
</evidence>
<comment type="subunit">
    <text evidence="11">The system is composed of three essential subunits: KdpA, KdpB and KdpC.</text>
</comment>
<dbReference type="RefSeq" id="WP_322808361.1">
    <property type="nucleotide sequence ID" value="NZ_JAVBVO010000001.1"/>
</dbReference>
<dbReference type="GO" id="GO:0008556">
    <property type="term" value="F:P-type potassium transmembrane transporter activity"/>
    <property type="evidence" value="ECO:0007669"/>
    <property type="project" value="InterPro"/>
</dbReference>
<evidence type="ECO:0000256" key="11">
    <source>
        <dbReference type="HAMAP-Rule" id="MF_00276"/>
    </source>
</evidence>
<evidence type="ECO:0000256" key="6">
    <source>
        <dbReference type="ARBA" id="ARBA00022840"/>
    </source>
</evidence>
<dbReference type="PANTHER" id="PTHR30042">
    <property type="entry name" value="POTASSIUM-TRANSPORTING ATPASE C CHAIN"/>
    <property type="match status" value="1"/>
</dbReference>
<keyword evidence="6 11" id="KW-0067">ATP-binding</keyword>
<reference evidence="12" key="1">
    <citation type="submission" date="2023-08" db="EMBL/GenBank/DDBJ databases">
        <title>Genomic characterization of piscicolin 126 produced by Carnobacterium maltaromaticum CM22 strain isolated from salmon (Salmo salar).</title>
        <authorList>
            <person name="Gonzalez-Gragera E."/>
            <person name="Garcia-Lopez J.D."/>
            <person name="Teso-Perez C."/>
            <person name="Gimenez-Hernandez I."/>
            <person name="Peralta-Sanchez J.M."/>
            <person name="Valdivia E."/>
            <person name="Montalban-Lopez M."/>
            <person name="Martin-Platero A.M."/>
            <person name="Banos A."/>
            <person name="Martinez-Bueno M."/>
        </authorList>
    </citation>
    <scope>NUCLEOTIDE SEQUENCE</scope>
    <source>
        <strain evidence="12">CM22</strain>
    </source>
</reference>
<accession>A0AAW9JPN5</accession>
<keyword evidence="2 11" id="KW-1003">Cell membrane</keyword>
<evidence type="ECO:0000256" key="4">
    <source>
        <dbReference type="ARBA" id="ARBA00022692"/>
    </source>
</evidence>
<protein>
    <recommendedName>
        <fullName evidence="11">Potassium-transporting ATPase KdpC subunit</fullName>
    </recommendedName>
    <alternativeName>
        <fullName evidence="11">ATP phosphohydrolase [potassium-transporting] C chain</fullName>
    </alternativeName>
    <alternativeName>
        <fullName evidence="11">Potassium-binding and translocating subunit C</fullName>
    </alternativeName>
    <alternativeName>
        <fullName evidence="11">Potassium-translocating ATPase C chain</fullName>
    </alternativeName>
</protein>
<dbReference type="AlphaFoldDB" id="A0AAW9JPN5"/>
<keyword evidence="5 11" id="KW-0547">Nucleotide-binding</keyword>
<evidence type="ECO:0000256" key="9">
    <source>
        <dbReference type="ARBA" id="ARBA00023065"/>
    </source>
</evidence>
<keyword evidence="9 11" id="KW-0406">Ion transport</keyword>
<dbReference type="EMBL" id="JAVBVO010000001">
    <property type="protein sequence ID" value="MDZ5757428.1"/>
    <property type="molecule type" value="Genomic_DNA"/>
</dbReference>
<comment type="subcellular location">
    <subcellularLocation>
        <location evidence="11">Cell membrane</location>
        <topology evidence="11">Single-pass membrane protein</topology>
    </subcellularLocation>
</comment>
<evidence type="ECO:0000256" key="3">
    <source>
        <dbReference type="ARBA" id="ARBA00022538"/>
    </source>
</evidence>
<proteinExistence type="inferred from homology"/>
<keyword evidence="10 11" id="KW-0472">Membrane</keyword>
<dbReference type="GO" id="GO:0005886">
    <property type="term" value="C:plasma membrane"/>
    <property type="evidence" value="ECO:0007669"/>
    <property type="project" value="UniProtKB-SubCell"/>
</dbReference>
<keyword evidence="3 11" id="KW-0633">Potassium transport</keyword>
<keyword evidence="8 11" id="KW-1133">Transmembrane helix</keyword>
<name>A0AAW9JPN5_CARML</name>
<evidence type="ECO:0000256" key="1">
    <source>
        <dbReference type="ARBA" id="ARBA00022448"/>
    </source>
</evidence>